<dbReference type="Proteomes" id="UP001470230">
    <property type="component" value="Unassembled WGS sequence"/>
</dbReference>
<evidence type="ECO:0000256" key="1">
    <source>
        <dbReference type="ARBA" id="ARBA00022475"/>
    </source>
</evidence>
<keyword evidence="1" id="KW-1003">Cell membrane</keyword>
<evidence type="ECO:0000256" key="3">
    <source>
        <dbReference type="ARBA" id="ARBA00022679"/>
    </source>
</evidence>
<keyword evidence="4" id="KW-0479">Metal-binding</keyword>
<evidence type="ECO:0000313" key="8">
    <source>
        <dbReference type="EMBL" id="KAK8835840.1"/>
    </source>
</evidence>
<proteinExistence type="predicted"/>
<keyword evidence="6" id="KW-0472">Membrane</keyword>
<dbReference type="PANTHER" id="PTHR39563">
    <property type="entry name" value="XANTHINE PHOSPHORIBOSYLTRANSFERASE"/>
    <property type="match status" value="1"/>
</dbReference>
<keyword evidence="3" id="KW-0808">Transferase</keyword>
<evidence type="ECO:0000256" key="2">
    <source>
        <dbReference type="ARBA" id="ARBA00022676"/>
    </source>
</evidence>
<dbReference type="SUPFAM" id="SSF53271">
    <property type="entry name" value="PRTase-like"/>
    <property type="match status" value="1"/>
</dbReference>
<dbReference type="InterPro" id="IPR029057">
    <property type="entry name" value="PRTase-like"/>
</dbReference>
<evidence type="ECO:0000313" key="9">
    <source>
        <dbReference type="Proteomes" id="UP001470230"/>
    </source>
</evidence>
<evidence type="ECO:0000259" key="7">
    <source>
        <dbReference type="Pfam" id="PF00156"/>
    </source>
</evidence>
<keyword evidence="2" id="KW-0328">Glycosyltransferase</keyword>
<protein>
    <recommendedName>
        <fullName evidence="7">Phosphoribosyltransferase domain-containing protein</fullName>
    </recommendedName>
</protein>
<evidence type="ECO:0000256" key="5">
    <source>
        <dbReference type="ARBA" id="ARBA00022842"/>
    </source>
</evidence>
<dbReference type="InterPro" id="IPR000836">
    <property type="entry name" value="PRTase_dom"/>
</dbReference>
<evidence type="ECO:0000256" key="4">
    <source>
        <dbReference type="ARBA" id="ARBA00022723"/>
    </source>
</evidence>
<keyword evidence="9" id="KW-1185">Reference proteome</keyword>
<comment type="caution">
    <text evidence="8">The sequence shown here is derived from an EMBL/GenBank/DDBJ whole genome shotgun (WGS) entry which is preliminary data.</text>
</comment>
<evidence type="ECO:0000256" key="6">
    <source>
        <dbReference type="ARBA" id="ARBA00023136"/>
    </source>
</evidence>
<gene>
    <name evidence="8" type="ORF">M9Y10_040391</name>
</gene>
<dbReference type="CDD" id="cd06223">
    <property type="entry name" value="PRTases_typeI"/>
    <property type="match status" value="1"/>
</dbReference>
<keyword evidence="5" id="KW-0460">Magnesium</keyword>
<dbReference type="NCBIfam" id="NF006613">
    <property type="entry name" value="PRK09177.1"/>
    <property type="match status" value="1"/>
</dbReference>
<dbReference type="Pfam" id="PF00156">
    <property type="entry name" value="Pribosyltran"/>
    <property type="match status" value="1"/>
</dbReference>
<dbReference type="EMBL" id="JAPFFF010000073">
    <property type="protein sequence ID" value="KAK8835840.1"/>
    <property type="molecule type" value="Genomic_DNA"/>
</dbReference>
<dbReference type="InterPro" id="IPR023747">
    <property type="entry name" value="Xanthine_Guanine_PRibTrfase"/>
</dbReference>
<dbReference type="Gene3D" id="3.40.50.2020">
    <property type="match status" value="1"/>
</dbReference>
<reference evidence="8 9" key="1">
    <citation type="submission" date="2024-04" db="EMBL/GenBank/DDBJ databases">
        <title>Tritrichomonas musculus Genome.</title>
        <authorList>
            <person name="Alves-Ferreira E."/>
            <person name="Grigg M."/>
            <person name="Lorenzi H."/>
            <person name="Galac M."/>
        </authorList>
    </citation>
    <scope>NUCLEOTIDE SEQUENCE [LARGE SCALE GENOMIC DNA]</scope>
    <source>
        <strain evidence="8 9">EAF2021</strain>
    </source>
</reference>
<organism evidence="8 9">
    <name type="scientific">Tritrichomonas musculus</name>
    <dbReference type="NCBI Taxonomy" id="1915356"/>
    <lineage>
        <taxon>Eukaryota</taxon>
        <taxon>Metamonada</taxon>
        <taxon>Parabasalia</taxon>
        <taxon>Tritrichomonadida</taxon>
        <taxon>Tritrichomonadidae</taxon>
        <taxon>Tritrichomonas</taxon>
    </lineage>
</organism>
<feature type="domain" description="Phosphoribosyltransferase" evidence="7">
    <location>
        <begin position="9"/>
        <end position="145"/>
    </location>
</feature>
<name>A0ABR2GPH2_9EUKA</name>
<accession>A0ABR2GPH2</accession>
<sequence length="147" mass="17189">MSDKLYITWDEFHQDVKNLVDKIREKGEFNRIIAVCRGGLIPAGILSYELDIRQCESIKIQSYDHYQSRDDHSIHVDENHSLQNVDEKTLIIDDLSDSGRTFQIVEKMFPRACRACVYAKPKGEKATNIFSRSLPDRWVVFPWDVDR</sequence>
<dbReference type="PANTHER" id="PTHR39563:SF1">
    <property type="entry name" value="XANTHINE-GUANINE PHOSPHORIBOSYLTRANSFERASE"/>
    <property type="match status" value="1"/>
</dbReference>